<name>A0ABN9VFB5_9DINO</name>
<evidence type="ECO:0000313" key="2">
    <source>
        <dbReference type="Proteomes" id="UP001189429"/>
    </source>
</evidence>
<reference evidence="1" key="1">
    <citation type="submission" date="2023-10" db="EMBL/GenBank/DDBJ databases">
        <authorList>
            <person name="Chen Y."/>
            <person name="Shah S."/>
            <person name="Dougan E. K."/>
            <person name="Thang M."/>
            <person name="Chan C."/>
        </authorList>
    </citation>
    <scope>NUCLEOTIDE SEQUENCE [LARGE SCALE GENOMIC DNA]</scope>
</reference>
<accession>A0ABN9VFB5</accession>
<sequence>MTDIIVPTLQLKIFEEVPPETIQLAYNVYREVGREDWRRPDWYKSFGPKASGLKDLWDDCESLEAHLQFRTLYMKHCMTELLELVADKEFNITDFEDFASYKESLINICRCGEKLLTTSLADIAVLDANKNKADDWIQFWTRVLKKGTQLSSGQMQRRDDHEWEELQKQWTSSISRQKVEELRELLSAQRGVPLEDLKRTLKDNIVKELVADKLVCEKRAEDNLANEWEKLKNGALESLTNGVDADGVDVPLEGQAPDDGGDGGDAGDANMIKFNTQLDSHVLAQWNAGVYASIVQSWMLCQLTSGEYSDKGLDNIVYKMPVKTDAMGKPITRLYCRPEGADAVKFFFMGRVSASMNGQSLGSKIFVDAGPVDHCQTHRYFVMPVQSTIVPNTPTPACAWMVRAVGTPTDDDTDENTKAKEDPPTMKFEYVDVTLNDCCNGSKKIPDISVTLTYLVIDRSFYADPDGNEEFELKRPYLPCEVAANKLKLERKQERERKAALENSEEGILRKIGRHLLK</sequence>
<proteinExistence type="predicted"/>
<dbReference type="Proteomes" id="UP001189429">
    <property type="component" value="Unassembled WGS sequence"/>
</dbReference>
<evidence type="ECO:0000313" key="1">
    <source>
        <dbReference type="EMBL" id="CAK0870991.1"/>
    </source>
</evidence>
<comment type="caution">
    <text evidence="1">The sequence shown here is derived from an EMBL/GenBank/DDBJ whole genome shotgun (WGS) entry which is preliminary data.</text>
</comment>
<keyword evidence="2" id="KW-1185">Reference proteome</keyword>
<gene>
    <name evidence="1" type="ORF">PCOR1329_LOCUS56950</name>
</gene>
<organism evidence="1 2">
    <name type="scientific">Prorocentrum cordatum</name>
    <dbReference type="NCBI Taxonomy" id="2364126"/>
    <lineage>
        <taxon>Eukaryota</taxon>
        <taxon>Sar</taxon>
        <taxon>Alveolata</taxon>
        <taxon>Dinophyceae</taxon>
        <taxon>Prorocentrales</taxon>
        <taxon>Prorocentraceae</taxon>
        <taxon>Prorocentrum</taxon>
    </lineage>
</organism>
<protein>
    <submittedName>
        <fullName evidence="1">Uncharacterized protein</fullName>
    </submittedName>
</protein>
<dbReference type="EMBL" id="CAUYUJ010017025">
    <property type="protein sequence ID" value="CAK0870991.1"/>
    <property type="molecule type" value="Genomic_DNA"/>
</dbReference>